<feature type="compositionally biased region" description="Polar residues" evidence="1">
    <location>
        <begin position="189"/>
        <end position="198"/>
    </location>
</feature>
<evidence type="ECO:0000313" key="3">
    <source>
        <dbReference type="EMBL" id="CDQ87081.1"/>
    </source>
</evidence>
<dbReference type="AlphaFoldDB" id="A0A060Y5Q3"/>
<dbReference type="GO" id="GO:0007265">
    <property type="term" value="P:Ras protein signal transduction"/>
    <property type="evidence" value="ECO:0007669"/>
    <property type="project" value="TreeGrafter"/>
</dbReference>
<dbReference type="SUPFAM" id="SSF50729">
    <property type="entry name" value="PH domain-like"/>
    <property type="match status" value="1"/>
</dbReference>
<feature type="compositionally biased region" description="Gly residues" evidence="1">
    <location>
        <begin position="211"/>
        <end position="222"/>
    </location>
</feature>
<evidence type="ECO:0000259" key="2">
    <source>
        <dbReference type="PROSITE" id="PS51064"/>
    </source>
</evidence>
<feature type="compositionally biased region" description="Polar residues" evidence="1">
    <location>
        <begin position="153"/>
        <end position="162"/>
    </location>
</feature>
<name>A0A060Y5Q3_ONCMY</name>
<sequence length="423" mass="43890">MFSFEAGRRCDSGPGNFNFETKQGNEIFLIVEQAIQSQKALAEECHSSYHLSSLESDPGPALIQQRSSVATGGGLVVDGNTTNRDLDGDSSSGGSKPGSADGVFGRREGDGGKSQNQNQKGRSLPEPPPLVIGMGGTPPRSPMPRGGKGVGATSPQEEQGSVYSEPADSVRLSSLSAGDCLYSDPVDTIKTQTPNSLNLPIPTPRLRPLGDEGGVFGIGGRNHGNNQPDPLYSDLYDRISLDLIQNMGVMGLDEGGGGRGRGGRGGGGRGGGGNMRSLGGQAEGSSSLTDAEHIYDEPEGRAGGGVLGKDSPPPQPHEGLYNLPTDNYAVPSYGKQPQPPLPATTPKPKKAALPRKDPVPLPLGKAGPGGGDRARGVGGEGGGEGRHTELYSKVSRHKPPPNPWYPHTGLRSPDIIYDNLGDI</sequence>
<dbReference type="PANTHER" id="PTHR21258:SF46">
    <property type="entry name" value="DOCKING PROTEIN 1"/>
    <property type="match status" value="1"/>
</dbReference>
<dbReference type="InterPro" id="IPR050996">
    <property type="entry name" value="Docking_Protein_DOK"/>
</dbReference>
<dbReference type="InterPro" id="IPR011993">
    <property type="entry name" value="PH-like_dom_sf"/>
</dbReference>
<evidence type="ECO:0000256" key="1">
    <source>
        <dbReference type="SAM" id="MobiDB-lite"/>
    </source>
</evidence>
<feature type="region of interest" description="Disordered" evidence="1">
    <location>
        <begin position="185"/>
        <end position="229"/>
    </location>
</feature>
<dbReference type="GO" id="GO:0043410">
    <property type="term" value="P:positive regulation of MAPK cascade"/>
    <property type="evidence" value="ECO:0007669"/>
    <property type="project" value="TreeGrafter"/>
</dbReference>
<feature type="region of interest" description="Disordered" evidence="1">
    <location>
        <begin position="252"/>
        <end position="423"/>
    </location>
</feature>
<dbReference type="GO" id="GO:0005737">
    <property type="term" value="C:cytoplasm"/>
    <property type="evidence" value="ECO:0007669"/>
    <property type="project" value="TreeGrafter"/>
</dbReference>
<feature type="compositionally biased region" description="Basic and acidic residues" evidence="1">
    <location>
        <begin position="290"/>
        <end position="300"/>
    </location>
</feature>
<dbReference type="EMBL" id="FR907660">
    <property type="protein sequence ID" value="CDQ87081.1"/>
    <property type="molecule type" value="Genomic_DNA"/>
</dbReference>
<dbReference type="GO" id="GO:0007169">
    <property type="term" value="P:cell surface receptor protein tyrosine kinase signaling pathway"/>
    <property type="evidence" value="ECO:0007669"/>
    <property type="project" value="TreeGrafter"/>
</dbReference>
<organism evidence="3 4">
    <name type="scientific">Oncorhynchus mykiss</name>
    <name type="common">Rainbow trout</name>
    <name type="synonym">Salmo gairdneri</name>
    <dbReference type="NCBI Taxonomy" id="8022"/>
    <lineage>
        <taxon>Eukaryota</taxon>
        <taxon>Metazoa</taxon>
        <taxon>Chordata</taxon>
        <taxon>Craniata</taxon>
        <taxon>Vertebrata</taxon>
        <taxon>Euteleostomi</taxon>
        <taxon>Actinopterygii</taxon>
        <taxon>Neopterygii</taxon>
        <taxon>Teleostei</taxon>
        <taxon>Protacanthopterygii</taxon>
        <taxon>Salmoniformes</taxon>
        <taxon>Salmonidae</taxon>
        <taxon>Salmoninae</taxon>
        <taxon>Oncorhynchus</taxon>
    </lineage>
</organism>
<dbReference type="PaxDb" id="8022-A0A060Y5Q3"/>
<evidence type="ECO:0000313" key="4">
    <source>
        <dbReference type="Proteomes" id="UP000193380"/>
    </source>
</evidence>
<dbReference type="PROSITE" id="PS51064">
    <property type="entry name" value="IRS_PTB"/>
    <property type="match status" value="1"/>
</dbReference>
<feature type="region of interest" description="Disordered" evidence="1">
    <location>
        <begin position="47"/>
        <end position="169"/>
    </location>
</feature>
<feature type="compositionally biased region" description="Low complexity" evidence="1">
    <location>
        <begin position="89"/>
        <end position="102"/>
    </location>
</feature>
<accession>A0A060Y5Q3</accession>
<protein>
    <recommendedName>
        <fullName evidence="2">IRS-type PTB domain-containing protein</fullName>
    </recommendedName>
</protein>
<dbReference type="STRING" id="8022.A0A060Y5Q3"/>
<dbReference type="Proteomes" id="UP000193380">
    <property type="component" value="Unassembled WGS sequence"/>
</dbReference>
<feature type="compositionally biased region" description="Gly residues" evidence="1">
    <location>
        <begin position="253"/>
        <end position="274"/>
    </location>
</feature>
<proteinExistence type="predicted"/>
<dbReference type="Pfam" id="PF02174">
    <property type="entry name" value="IRS"/>
    <property type="match status" value="1"/>
</dbReference>
<dbReference type="InterPro" id="IPR002404">
    <property type="entry name" value="IRS_PTB"/>
</dbReference>
<reference evidence="3" key="2">
    <citation type="submission" date="2014-03" db="EMBL/GenBank/DDBJ databases">
        <authorList>
            <person name="Genoscope - CEA"/>
        </authorList>
    </citation>
    <scope>NUCLEOTIDE SEQUENCE</scope>
</reference>
<gene>
    <name evidence="3" type="ORF">GSONMT00050959001</name>
</gene>
<feature type="compositionally biased region" description="Gly residues" evidence="1">
    <location>
        <begin position="366"/>
        <end position="382"/>
    </location>
</feature>
<feature type="domain" description="IRS-type PTB" evidence="2">
    <location>
        <begin position="1"/>
        <end position="45"/>
    </location>
</feature>
<dbReference type="Gene3D" id="2.30.29.30">
    <property type="entry name" value="Pleckstrin-homology domain (PH domain)/Phosphotyrosine-binding domain (PTB)"/>
    <property type="match status" value="1"/>
</dbReference>
<dbReference type="PANTHER" id="PTHR21258">
    <property type="entry name" value="DOCKING PROTEIN RELATED"/>
    <property type="match status" value="1"/>
</dbReference>
<reference evidence="3" key="1">
    <citation type="journal article" date="2014" name="Nat. Commun.">
        <title>The rainbow trout genome provides novel insights into evolution after whole-genome duplication in vertebrates.</title>
        <authorList>
            <person name="Berthelot C."/>
            <person name="Brunet F."/>
            <person name="Chalopin D."/>
            <person name="Juanchich A."/>
            <person name="Bernard M."/>
            <person name="Noel B."/>
            <person name="Bento P."/>
            <person name="Da Silva C."/>
            <person name="Labadie K."/>
            <person name="Alberti A."/>
            <person name="Aury J.M."/>
            <person name="Louis A."/>
            <person name="Dehais P."/>
            <person name="Bardou P."/>
            <person name="Montfort J."/>
            <person name="Klopp C."/>
            <person name="Cabau C."/>
            <person name="Gaspin C."/>
            <person name="Thorgaard G.H."/>
            <person name="Boussaha M."/>
            <person name="Quillet E."/>
            <person name="Guyomard R."/>
            <person name="Galiana D."/>
            <person name="Bobe J."/>
            <person name="Volff J.N."/>
            <person name="Genet C."/>
            <person name="Wincker P."/>
            <person name="Jaillon O."/>
            <person name="Roest Crollius H."/>
            <person name="Guiguen Y."/>
        </authorList>
    </citation>
    <scope>NUCLEOTIDE SEQUENCE [LARGE SCALE GENOMIC DNA]</scope>
</reference>